<dbReference type="EMBL" id="BJYG01000045">
    <property type="protein sequence ID" value="GEN64563.1"/>
    <property type="molecule type" value="Genomic_DNA"/>
</dbReference>
<gene>
    <name evidence="1" type="ORF">AOE01nite_27870</name>
</gene>
<name>A0A511XNN9_9PROT</name>
<evidence type="ECO:0000313" key="2">
    <source>
        <dbReference type="Proteomes" id="UP000321746"/>
    </source>
</evidence>
<dbReference type="AlphaFoldDB" id="A0A511XNN9"/>
<accession>A0A511XNN9</accession>
<reference evidence="1 2" key="1">
    <citation type="submission" date="2019-07" db="EMBL/GenBank/DDBJ databases">
        <title>Whole genome shotgun sequence of Acetobacter oeni NBRC 105207.</title>
        <authorList>
            <person name="Hosoyama A."/>
            <person name="Uohara A."/>
            <person name="Ohji S."/>
            <person name="Ichikawa N."/>
        </authorList>
    </citation>
    <scope>NUCLEOTIDE SEQUENCE [LARGE SCALE GENOMIC DNA]</scope>
    <source>
        <strain evidence="1 2">NBRC 105207</strain>
    </source>
</reference>
<dbReference type="Proteomes" id="UP000321746">
    <property type="component" value="Unassembled WGS sequence"/>
</dbReference>
<proteinExistence type="predicted"/>
<sequence length="58" mass="6334">MQLTVLIDAFNGYDGSVRYRDGKYEATFDTFSVNEHSACTALSVIASLFGPGKVEPFP</sequence>
<keyword evidence="2" id="KW-1185">Reference proteome</keyword>
<organism evidence="1 2">
    <name type="scientific">Acetobacter oeni</name>
    <dbReference type="NCBI Taxonomy" id="304077"/>
    <lineage>
        <taxon>Bacteria</taxon>
        <taxon>Pseudomonadati</taxon>
        <taxon>Pseudomonadota</taxon>
        <taxon>Alphaproteobacteria</taxon>
        <taxon>Acetobacterales</taxon>
        <taxon>Acetobacteraceae</taxon>
        <taxon>Acetobacter</taxon>
    </lineage>
</organism>
<evidence type="ECO:0000313" key="1">
    <source>
        <dbReference type="EMBL" id="GEN64563.1"/>
    </source>
</evidence>
<comment type="caution">
    <text evidence="1">The sequence shown here is derived from an EMBL/GenBank/DDBJ whole genome shotgun (WGS) entry which is preliminary data.</text>
</comment>
<protein>
    <submittedName>
        <fullName evidence="1">Uncharacterized protein</fullName>
    </submittedName>
</protein>